<keyword evidence="2" id="KW-1185">Reference proteome</keyword>
<gene>
    <name evidence="1" type="ORF">GCM10009830_14130</name>
</gene>
<comment type="caution">
    <text evidence="1">The sequence shown here is derived from an EMBL/GenBank/DDBJ whole genome shotgun (WGS) entry which is preliminary data.</text>
</comment>
<evidence type="ECO:0000313" key="1">
    <source>
        <dbReference type="EMBL" id="GAA1669518.1"/>
    </source>
</evidence>
<accession>A0ABN2GDK6</accession>
<evidence type="ECO:0000313" key="2">
    <source>
        <dbReference type="Proteomes" id="UP001499851"/>
    </source>
</evidence>
<name>A0ABN2GDK6_9ACTN</name>
<reference evidence="1 2" key="1">
    <citation type="journal article" date="2019" name="Int. J. Syst. Evol. Microbiol.">
        <title>The Global Catalogue of Microorganisms (GCM) 10K type strain sequencing project: providing services to taxonomists for standard genome sequencing and annotation.</title>
        <authorList>
            <consortium name="The Broad Institute Genomics Platform"/>
            <consortium name="The Broad Institute Genome Sequencing Center for Infectious Disease"/>
            <person name="Wu L."/>
            <person name="Ma J."/>
        </authorList>
    </citation>
    <scope>NUCLEOTIDE SEQUENCE [LARGE SCALE GENOMIC DNA]</scope>
    <source>
        <strain evidence="1 2">JCM 16001</strain>
    </source>
</reference>
<dbReference type="Proteomes" id="UP001499851">
    <property type="component" value="Unassembled WGS sequence"/>
</dbReference>
<sequence length="239" mass="26636">MDWAGVVLDRGLGAAAERDARTAVVGWQQFARRYRLEFRAELEAADCGGETADVLSALGGLGFPVARVRGWTRGAWDGRPCFGFCAVDATAAGSLYHLRFNAARLRRDRPDAVQHRLLDGDSAMASAWHPERHRYTAYALPEPPRPQPRHRGRLGQAVERLFRPAPQRLHTTDPRFAEALAAEAERTGLDLFRWSWAAKGGWLTAWRSDTAAGDDHRARARFMDFLPALADCIERTESA</sequence>
<protein>
    <submittedName>
        <fullName evidence="1">Uncharacterized protein</fullName>
    </submittedName>
</protein>
<organism evidence="1 2">
    <name type="scientific">Glycomyces endophyticus</name>
    <dbReference type="NCBI Taxonomy" id="480996"/>
    <lineage>
        <taxon>Bacteria</taxon>
        <taxon>Bacillati</taxon>
        <taxon>Actinomycetota</taxon>
        <taxon>Actinomycetes</taxon>
        <taxon>Glycomycetales</taxon>
        <taxon>Glycomycetaceae</taxon>
        <taxon>Glycomyces</taxon>
    </lineage>
</organism>
<proteinExistence type="predicted"/>
<dbReference type="EMBL" id="BAAAQF010000005">
    <property type="protein sequence ID" value="GAA1669518.1"/>
    <property type="molecule type" value="Genomic_DNA"/>
</dbReference>